<evidence type="ECO:0000256" key="3">
    <source>
        <dbReference type="PIRNR" id="PIRNR002070"/>
    </source>
</evidence>
<keyword evidence="1 2" id="KW-0238">DNA-binding</keyword>
<dbReference type="PIRSF" id="PIRSF002070">
    <property type="entry name" value="SSB"/>
    <property type="match status" value="1"/>
</dbReference>
<accession>A0A2X2JBM4</accession>
<dbReference type="Gene3D" id="2.40.50.140">
    <property type="entry name" value="Nucleic acid-binding proteins"/>
    <property type="match status" value="1"/>
</dbReference>
<dbReference type="PANTHER" id="PTHR10302">
    <property type="entry name" value="SINGLE-STRANDED DNA-BINDING PROTEIN"/>
    <property type="match status" value="1"/>
</dbReference>
<gene>
    <name evidence="5" type="primary">ssbB</name>
    <name evidence="5" type="ORF">NCTC11343_01016</name>
    <name evidence="6" type="ORF">SPHINGO8BC_50222</name>
</gene>
<dbReference type="InterPro" id="IPR012340">
    <property type="entry name" value="NA-bd_OB-fold"/>
</dbReference>
<comment type="function">
    <text evidence="2">Plays an important role in DNA replication, recombination and repair. Binds to ssDNA and to an array of partner proteins to recruit them to their sites of action during DNA metabolism.</text>
</comment>
<reference evidence="6 8" key="2">
    <citation type="submission" date="2019-10" db="EMBL/GenBank/DDBJ databases">
        <authorList>
            <person name="Karimi E."/>
        </authorList>
    </citation>
    <scope>NUCLEOTIDE SEQUENCE [LARGE SCALE GENOMIC DNA]</scope>
    <source>
        <strain evidence="6">Sphingobacterium sp. 8BC</strain>
    </source>
</reference>
<dbReference type="GO" id="GO:0006260">
    <property type="term" value="P:DNA replication"/>
    <property type="evidence" value="ECO:0007669"/>
    <property type="project" value="UniProtKB-UniRule"/>
</dbReference>
<dbReference type="EMBL" id="UAUU01000002">
    <property type="protein sequence ID" value="SPZ84475.1"/>
    <property type="molecule type" value="Genomic_DNA"/>
</dbReference>
<evidence type="ECO:0000256" key="2">
    <source>
        <dbReference type="HAMAP-Rule" id="MF_00984"/>
    </source>
</evidence>
<dbReference type="InterPro" id="IPR011344">
    <property type="entry name" value="ssDNA-bd"/>
</dbReference>
<keyword evidence="2" id="KW-0234">DNA repair</keyword>
<dbReference type="GO" id="GO:0006310">
    <property type="term" value="P:DNA recombination"/>
    <property type="evidence" value="ECO:0007669"/>
    <property type="project" value="UniProtKB-UniRule"/>
</dbReference>
<dbReference type="GO" id="GO:0006281">
    <property type="term" value="P:DNA repair"/>
    <property type="evidence" value="ECO:0007669"/>
    <property type="project" value="UniProtKB-UniRule"/>
</dbReference>
<evidence type="ECO:0000313" key="6">
    <source>
        <dbReference type="EMBL" id="VXC81653.1"/>
    </source>
</evidence>
<accession>A0A654BN80</accession>
<dbReference type="GO" id="GO:0003697">
    <property type="term" value="F:single-stranded DNA binding"/>
    <property type="evidence" value="ECO:0007669"/>
    <property type="project" value="UniProtKB-UniRule"/>
</dbReference>
<evidence type="ECO:0000313" key="8">
    <source>
        <dbReference type="Proteomes" id="UP000432350"/>
    </source>
</evidence>
<dbReference type="HAMAP" id="MF_00984">
    <property type="entry name" value="SSB"/>
    <property type="match status" value="1"/>
</dbReference>
<comment type="subunit">
    <text evidence="2">Homotetramer.</text>
</comment>
<keyword evidence="2" id="KW-0235">DNA replication</keyword>
<dbReference type="Pfam" id="PF00436">
    <property type="entry name" value="SSB"/>
    <property type="match status" value="1"/>
</dbReference>
<feature type="region of interest" description="Disordered" evidence="4">
    <location>
        <begin position="111"/>
        <end position="131"/>
    </location>
</feature>
<comment type="caution">
    <text evidence="2">Lacks conserved residue(s) required for the propagation of feature annotation.</text>
</comment>
<name>A0A2X2JBM4_SPHMU</name>
<reference evidence="5 7" key="1">
    <citation type="submission" date="2018-06" db="EMBL/GenBank/DDBJ databases">
        <authorList>
            <consortium name="Pathogen Informatics"/>
            <person name="Doyle S."/>
        </authorList>
    </citation>
    <scope>NUCLEOTIDE SEQUENCE [LARGE SCALE GENOMIC DNA]</scope>
    <source>
        <strain evidence="5 7">NCTC11343</strain>
    </source>
</reference>
<organism evidence="5 7">
    <name type="scientific">Sphingobacterium multivorum</name>
    <dbReference type="NCBI Taxonomy" id="28454"/>
    <lineage>
        <taxon>Bacteria</taxon>
        <taxon>Pseudomonadati</taxon>
        <taxon>Bacteroidota</taxon>
        <taxon>Sphingobacteriia</taxon>
        <taxon>Sphingobacteriales</taxon>
        <taxon>Sphingobacteriaceae</taxon>
        <taxon>Sphingobacterium</taxon>
    </lineage>
</organism>
<sequence>MSTLRNKVQLVGHLGNDPLIKTTSTGTNYSILRLATNDLFKNKAGEWVEEVQWHTLVVWGKQNNTIEKKCQRGTKLMVEGKLTYRNYENADGVKQYVTEIKVDNFMILSDSNGAKDDIPTPPDENEDDLPF</sequence>
<feature type="short sequence motif" description="Important for interaction with partner proteins" evidence="2">
    <location>
        <begin position="126"/>
        <end position="131"/>
    </location>
</feature>
<evidence type="ECO:0000313" key="5">
    <source>
        <dbReference type="EMBL" id="SPZ84475.1"/>
    </source>
</evidence>
<dbReference type="EMBL" id="CABWMV010000024">
    <property type="protein sequence ID" value="VXC81653.1"/>
    <property type="molecule type" value="Genomic_DNA"/>
</dbReference>
<dbReference type="RefSeq" id="WP_070561582.1">
    <property type="nucleotide sequence ID" value="NZ_CP068086.1"/>
</dbReference>
<keyword evidence="2" id="KW-0227">DNA damage</keyword>
<evidence type="ECO:0000256" key="4">
    <source>
        <dbReference type="SAM" id="MobiDB-lite"/>
    </source>
</evidence>
<proteinExistence type="inferred from homology"/>
<dbReference type="PROSITE" id="PS50935">
    <property type="entry name" value="SSB"/>
    <property type="match status" value="1"/>
</dbReference>
<dbReference type="CDD" id="cd04496">
    <property type="entry name" value="SSB_OBF"/>
    <property type="match status" value="1"/>
</dbReference>
<evidence type="ECO:0000256" key="1">
    <source>
        <dbReference type="ARBA" id="ARBA00023125"/>
    </source>
</evidence>
<dbReference type="AlphaFoldDB" id="A0A2X2JBM4"/>
<dbReference type="GeneID" id="97178572"/>
<dbReference type="SUPFAM" id="SSF50249">
    <property type="entry name" value="Nucleic acid-binding proteins"/>
    <property type="match status" value="1"/>
</dbReference>
<dbReference type="Proteomes" id="UP000251241">
    <property type="component" value="Unassembled WGS sequence"/>
</dbReference>
<evidence type="ECO:0000313" key="7">
    <source>
        <dbReference type="Proteomes" id="UP000251241"/>
    </source>
</evidence>
<protein>
    <recommendedName>
        <fullName evidence="2 3">Single-stranded DNA-binding protein</fullName>
        <shortName evidence="2">SSB</shortName>
    </recommendedName>
</protein>
<keyword evidence="2" id="KW-0233">DNA recombination</keyword>
<dbReference type="PANTHER" id="PTHR10302:SF0">
    <property type="entry name" value="SINGLE-STRANDED DNA-BINDING PROTEIN, MITOCHONDRIAL"/>
    <property type="match status" value="1"/>
</dbReference>
<dbReference type="Proteomes" id="UP000432350">
    <property type="component" value="Unassembled WGS sequence"/>
</dbReference>
<dbReference type="NCBIfam" id="TIGR00621">
    <property type="entry name" value="ssb"/>
    <property type="match status" value="1"/>
</dbReference>
<dbReference type="GO" id="GO:0009295">
    <property type="term" value="C:nucleoid"/>
    <property type="evidence" value="ECO:0007669"/>
    <property type="project" value="TreeGrafter"/>
</dbReference>
<dbReference type="InterPro" id="IPR000424">
    <property type="entry name" value="Primosome_PriB/ssb"/>
</dbReference>